<dbReference type="PANTHER" id="PTHR11733">
    <property type="entry name" value="ZINC METALLOPROTEASE FAMILY M13 NEPRILYSIN-RELATED"/>
    <property type="match status" value="1"/>
</dbReference>
<dbReference type="SUPFAM" id="SSF55486">
    <property type="entry name" value="Metalloproteases ('zincins'), catalytic domain"/>
    <property type="match status" value="1"/>
</dbReference>
<dbReference type="GO" id="GO:0005886">
    <property type="term" value="C:plasma membrane"/>
    <property type="evidence" value="ECO:0007669"/>
    <property type="project" value="TreeGrafter"/>
</dbReference>
<protein>
    <submittedName>
        <fullName evidence="11">M13 family metallopeptidase</fullName>
    </submittedName>
</protein>
<keyword evidence="8" id="KW-0732">Signal</keyword>
<dbReference type="PRINTS" id="PR00786">
    <property type="entry name" value="NEPRILYSIN"/>
</dbReference>
<feature type="domain" description="Peptidase M13 N-terminal" evidence="10">
    <location>
        <begin position="42"/>
        <end position="411"/>
    </location>
</feature>
<dbReference type="InterPro" id="IPR018497">
    <property type="entry name" value="Peptidase_M13_C"/>
</dbReference>
<feature type="chain" id="PRO_5021422622" evidence="8">
    <location>
        <begin position="21"/>
        <end position="666"/>
    </location>
</feature>
<dbReference type="InterPro" id="IPR008753">
    <property type="entry name" value="Peptidase_M13_N"/>
</dbReference>
<dbReference type="OrthoDB" id="9775677at2"/>
<dbReference type="InterPro" id="IPR000718">
    <property type="entry name" value="Peptidase_M13"/>
</dbReference>
<evidence type="ECO:0000313" key="11">
    <source>
        <dbReference type="EMBL" id="TPE62168.1"/>
    </source>
</evidence>
<dbReference type="RefSeq" id="WP_140927593.1">
    <property type="nucleotide sequence ID" value="NZ_VFSU01000019.1"/>
</dbReference>
<evidence type="ECO:0000256" key="5">
    <source>
        <dbReference type="ARBA" id="ARBA00022801"/>
    </source>
</evidence>
<proteinExistence type="inferred from homology"/>
<dbReference type="Pfam" id="PF05649">
    <property type="entry name" value="Peptidase_M13_N"/>
    <property type="match status" value="1"/>
</dbReference>
<evidence type="ECO:0000256" key="3">
    <source>
        <dbReference type="ARBA" id="ARBA00022670"/>
    </source>
</evidence>
<evidence type="ECO:0000259" key="9">
    <source>
        <dbReference type="Pfam" id="PF01431"/>
    </source>
</evidence>
<feature type="signal peptide" evidence="8">
    <location>
        <begin position="1"/>
        <end position="20"/>
    </location>
</feature>
<dbReference type="Proteomes" id="UP000319897">
    <property type="component" value="Unassembled WGS sequence"/>
</dbReference>
<dbReference type="PROSITE" id="PS51885">
    <property type="entry name" value="NEPRILYSIN"/>
    <property type="match status" value="1"/>
</dbReference>
<name>A0A501XNE8_9SPHN</name>
<gene>
    <name evidence="11" type="ORF">FJQ54_06440</name>
</gene>
<sequence>MKSMIVAALAAVSLTAVAHAQTKPTFGSYGFDTPGMDKAVKPGDDFYGFANGTWAKDTPIPADRSNYGMFTLLDDLSKERTKAILDELKGKPDSISGRAYASYLDQAAVEAKGLAPIQPWLAQVRKTDKAGYAAMVAEAGRAGIRTPFPNYVNQDDKDPETYIINLSQGGIGLPDRDYYLLDTEKMQKTRAAYLAHLTRMLEFAGEKDAATRAQAVLAFETGIAKAHWTRVDSRDADKTYNKRTLTQLQAEAAGFDFAPLLTNAGKTADVLLVAQPSAVAATAKAIQAAPIGVLRDQMIVRSLEAFANYLPDSVADANFAFYGTELNGTPARQARWKRAVDFTVGSVPDDVSQVYVARYFPPETKAAMDLLVKNVLTAMGHRIDGLAWMQPETKAKAREKLASFTTKIGYPDRWKDYAGLDIRADDLFGNAWRSNQFDMAYDRGKLGTPVRRWEWFMTPMTINAYANPGMNEIVFPAAILQPPFFDPKADPAVNYGAIGAVIGHEISHHFDDQGSKYDATGKLANWWTEQDMARFKALGEKLVTQYNAYEPRPGERVNGALTLGENIGDLAGLAIAYDAWKASLGGKPAPVIDGMTGEQRFFLGWAQIWRRNMREAAARQRLLTDTHAPDPYRVDIVRNFDQWYEAFKPAPDGKLVLKPEERVKIW</sequence>
<comment type="cofactor">
    <cofactor evidence="1">
        <name>Zn(2+)</name>
        <dbReference type="ChEBI" id="CHEBI:29105"/>
    </cofactor>
</comment>
<dbReference type="Gene3D" id="3.40.390.10">
    <property type="entry name" value="Collagenase (Catalytic Domain)"/>
    <property type="match status" value="1"/>
</dbReference>
<keyword evidence="12" id="KW-1185">Reference proteome</keyword>
<dbReference type="InterPro" id="IPR024079">
    <property type="entry name" value="MetalloPept_cat_dom_sf"/>
</dbReference>
<dbReference type="EMBL" id="VFSU01000019">
    <property type="protein sequence ID" value="TPE62168.1"/>
    <property type="molecule type" value="Genomic_DNA"/>
</dbReference>
<evidence type="ECO:0000256" key="8">
    <source>
        <dbReference type="SAM" id="SignalP"/>
    </source>
</evidence>
<keyword evidence="3" id="KW-0645">Protease</keyword>
<accession>A0A501XNE8</accession>
<evidence type="ECO:0000256" key="2">
    <source>
        <dbReference type="ARBA" id="ARBA00007357"/>
    </source>
</evidence>
<dbReference type="PANTHER" id="PTHR11733:SF167">
    <property type="entry name" value="FI17812P1-RELATED"/>
    <property type="match status" value="1"/>
</dbReference>
<evidence type="ECO:0000259" key="10">
    <source>
        <dbReference type="Pfam" id="PF05649"/>
    </source>
</evidence>
<comment type="caution">
    <text evidence="11">The sequence shown here is derived from an EMBL/GenBank/DDBJ whole genome shotgun (WGS) entry which is preliminary data.</text>
</comment>
<reference evidence="11 12" key="1">
    <citation type="submission" date="2019-06" db="EMBL/GenBank/DDBJ databases">
        <authorList>
            <person name="Lee I."/>
            <person name="Jang G.I."/>
            <person name="Hwang C.Y."/>
        </authorList>
    </citation>
    <scope>NUCLEOTIDE SEQUENCE [LARGE SCALE GENOMIC DNA]</scope>
    <source>
        <strain evidence="11 12">PAMC 28131</strain>
    </source>
</reference>
<dbReference type="AlphaFoldDB" id="A0A501XNE8"/>
<dbReference type="Pfam" id="PF01431">
    <property type="entry name" value="Peptidase_M13"/>
    <property type="match status" value="1"/>
</dbReference>
<dbReference type="Gene3D" id="1.10.1380.10">
    <property type="entry name" value="Neutral endopeptidase , domain2"/>
    <property type="match status" value="1"/>
</dbReference>
<evidence type="ECO:0000256" key="7">
    <source>
        <dbReference type="ARBA" id="ARBA00023049"/>
    </source>
</evidence>
<keyword evidence="4" id="KW-0479">Metal-binding</keyword>
<dbReference type="GO" id="GO:0016485">
    <property type="term" value="P:protein processing"/>
    <property type="evidence" value="ECO:0007669"/>
    <property type="project" value="TreeGrafter"/>
</dbReference>
<feature type="domain" description="Peptidase M13 C-terminal" evidence="9">
    <location>
        <begin position="463"/>
        <end position="663"/>
    </location>
</feature>
<evidence type="ECO:0000256" key="1">
    <source>
        <dbReference type="ARBA" id="ARBA00001947"/>
    </source>
</evidence>
<keyword evidence="5" id="KW-0378">Hydrolase</keyword>
<dbReference type="GO" id="GO:0004222">
    <property type="term" value="F:metalloendopeptidase activity"/>
    <property type="evidence" value="ECO:0007669"/>
    <property type="project" value="InterPro"/>
</dbReference>
<comment type="similarity">
    <text evidence="2">Belongs to the peptidase M13 family.</text>
</comment>
<evidence type="ECO:0000313" key="12">
    <source>
        <dbReference type="Proteomes" id="UP000319897"/>
    </source>
</evidence>
<dbReference type="InterPro" id="IPR042089">
    <property type="entry name" value="Peptidase_M13_dom_2"/>
</dbReference>
<evidence type="ECO:0000256" key="6">
    <source>
        <dbReference type="ARBA" id="ARBA00022833"/>
    </source>
</evidence>
<keyword evidence="6" id="KW-0862">Zinc</keyword>
<dbReference type="CDD" id="cd08662">
    <property type="entry name" value="M13"/>
    <property type="match status" value="1"/>
</dbReference>
<dbReference type="GO" id="GO:0046872">
    <property type="term" value="F:metal ion binding"/>
    <property type="evidence" value="ECO:0007669"/>
    <property type="project" value="UniProtKB-KW"/>
</dbReference>
<evidence type="ECO:0000256" key="4">
    <source>
        <dbReference type="ARBA" id="ARBA00022723"/>
    </source>
</evidence>
<organism evidence="11 12">
    <name type="scientific">Sandaracinobacter neustonicus</name>
    <dbReference type="NCBI Taxonomy" id="1715348"/>
    <lineage>
        <taxon>Bacteria</taxon>
        <taxon>Pseudomonadati</taxon>
        <taxon>Pseudomonadota</taxon>
        <taxon>Alphaproteobacteria</taxon>
        <taxon>Sphingomonadales</taxon>
        <taxon>Sphingosinicellaceae</taxon>
        <taxon>Sandaracinobacter</taxon>
    </lineage>
</organism>
<keyword evidence="7" id="KW-0482">Metalloprotease</keyword>